<dbReference type="InterPro" id="IPR036961">
    <property type="entry name" value="Kinesin_motor_dom_sf"/>
</dbReference>
<comment type="similarity">
    <text evidence="7">Belongs to the TRAFAC class myosin-kinesin ATPase superfamily. Kinesin family.</text>
</comment>
<dbReference type="GO" id="GO:0051231">
    <property type="term" value="P:spindle elongation"/>
    <property type="evidence" value="ECO:0007669"/>
    <property type="project" value="TreeGrafter"/>
</dbReference>
<dbReference type="GO" id="GO:0005524">
    <property type="term" value="F:ATP binding"/>
    <property type="evidence" value="ECO:0007669"/>
    <property type="project" value="UniProtKB-UniRule"/>
</dbReference>
<dbReference type="InterPro" id="IPR001752">
    <property type="entry name" value="Kinesin_motor_dom"/>
</dbReference>
<dbReference type="InterPro" id="IPR027640">
    <property type="entry name" value="Kinesin-like_fam"/>
</dbReference>
<keyword evidence="4 7" id="KW-0067">ATP-binding</keyword>
<dbReference type="OrthoDB" id="3176171at2759"/>
<keyword evidence="11" id="KW-1185">Reference proteome</keyword>
<reference evidence="10 11" key="1">
    <citation type="submission" date="2015-07" db="EMBL/GenBank/DDBJ databases">
        <title>The genome of Eufriesea mexicana.</title>
        <authorList>
            <person name="Pan H."/>
            <person name="Kapheim K."/>
        </authorList>
    </citation>
    <scope>NUCLEOTIDE SEQUENCE [LARGE SCALE GENOMIC DNA]</scope>
    <source>
        <strain evidence="10">0111107269</strain>
        <tissue evidence="10">Whole body</tissue>
    </source>
</reference>
<dbReference type="SMART" id="SM00129">
    <property type="entry name" value="KISc"/>
    <property type="match status" value="1"/>
</dbReference>
<accession>A0A310SD76</accession>
<dbReference type="Pfam" id="PF00225">
    <property type="entry name" value="Kinesin"/>
    <property type="match status" value="1"/>
</dbReference>
<dbReference type="GO" id="GO:0008017">
    <property type="term" value="F:microtubule binding"/>
    <property type="evidence" value="ECO:0007669"/>
    <property type="project" value="InterPro"/>
</dbReference>
<protein>
    <submittedName>
        <fullName evidence="10">Kinesin-like protein KIF9</fullName>
    </submittedName>
</protein>
<evidence type="ECO:0000256" key="7">
    <source>
        <dbReference type="PROSITE-ProRule" id="PRU00283"/>
    </source>
</evidence>
<dbReference type="PROSITE" id="PS50067">
    <property type="entry name" value="KINESIN_MOTOR_2"/>
    <property type="match status" value="1"/>
</dbReference>
<comment type="subcellular location">
    <subcellularLocation>
        <location evidence="1">Cytoplasm</location>
        <location evidence="1">Cytoskeleton</location>
    </subcellularLocation>
</comment>
<feature type="non-terminal residue" evidence="10">
    <location>
        <position position="738"/>
    </location>
</feature>
<feature type="domain" description="Kinesin motor" evidence="9">
    <location>
        <begin position="14"/>
        <end position="344"/>
    </location>
</feature>
<dbReference type="GO" id="GO:0007052">
    <property type="term" value="P:mitotic spindle organization"/>
    <property type="evidence" value="ECO:0007669"/>
    <property type="project" value="TreeGrafter"/>
</dbReference>
<organism evidence="10 11">
    <name type="scientific">Eufriesea mexicana</name>
    <dbReference type="NCBI Taxonomy" id="516756"/>
    <lineage>
        <taxon>Eukaryota</taxon>
        <taxon>Metazoa</taxon>
        <taxon>Ecdysozoa</taxon>
        <taxon>Arthropoda</taxon>
        <taxon>Hexapoda</taxon>
        <taxon>Insecta</taxon>
        <taxon>Pterygota</taxon>
        <taxon>Neoptera</taxon>
        <taxon>Endopterygota</taxon>
        <taxon>Hymenoptera</taxon>
        <taxon>Apocrita</taxon>
        <taxon>Aculeata</taxon>
        <taxon>Apoidea</taxon>
        <taxon>Anthophila</taxon>
        <taxon>Apidae</taxon>
        <taxon>Eufriesea</taxon>
    </lineage>
</organism>
<gene>
    <name evidence="10" type="ORF">WN48_10572</name>
</gene>
<feature type="coiled-coil region" evidence="8">
    <location>
        <begin position="594"/>
        <end position="667"/>
    </location>
</feature>
<keyword evidence="3 7" id="KW-0547">Nucleotide-binding</keyword>
<evidence type="ECO:0000256" key="8">
    <source>
        <dbReference type="SAM" id="Coils"/>
    </source>
</evidence>
<dbReference type="GO" id="GO:0005875">
    <property type="term" value="C:microtubule associated complex"/>
    <property type="evidence" value="ECO:0007669"/>
    <property type="project" value="TreeGrafter"/>
</dbReference>
<dbReference type="Gene3D" id="3.40.850.10">
    <property type="entry name" value="Kinesin motor domain"/>
    <property type="match status" value="1"/>
</dbReference>
<dbReference type="AlphaFoldDB" id="A0A310SD76"/>
<feature type="binding site" evidence="7">
    <location>
        <begin position="103"/>
        <end position="110"/>
    </location>
    <ligand>
        <name>ATP</name>
        <dbReference type="ChEBI" id="CHEBI:30616"/>
    </ligand>
</feature>
<keyword evidence="2" id="KW-0963">Cytoplasm</keyword>
<dbReference type="SUPFAM" id="SSF52540">
    <property type="entry name" value="P-loop containing nucleoside triphosphate hydrolases"/>
    <property type="match status" value="1"/>
</dbReference>
<dbReference type="PANTHER" id="PTHR47969">
    <property type="entry name" value="CHROMOSOME-ASSOCIATED KINESIN KIF4A-RELATED"/>
    <property type="match status" value="1"/>
</dbReference>
<evidence type="ECO:0000256" key="5">
    <source>
        <dbReference type="ARBA" id="ARBA00023054"/>
    </source>
</evidence>
<evidence type="ECO:0000256" key="6">
    <source>
        <dbReference type="ARBA" id="ARBA00023212"/>
    </source>
</evidence>
<evidence type="ECO:0000259" key="9">
    <source>
        <dbReference type="PROSITE" id="PS50067"/>
    </source>
</evidence>
<proteinExistence type="inferred from homology"/>
<dbReference type="PRINTS" id="PR00380">
    <property type="entry name" value="KINESINHEAVY"/>
</dbReference>
<dbReference type="GO" id="GO:0003777">
    <property type="term" value="F:microtubule motor activity"/>
    <property type="evidence" value="ECO:0007669"/>
    <property type="project" value="InterPro"/>
</dbReference>
<evidence type="ECO:0000256" key="3">
    <source>
        <dbReference type="ARBA" id="ARBA00022741"/>
    </source>
</evidence>
<keyword evidence="6" id="KW-0206">Cytoskeleton</keyword>
<dbReference type="Proteomes" id="UP000250275">
    <property type="component" value="Unassembled WGS sequence"/>
</dbReference>
<name>A0A310SD76_9HYME</name>
<dbReference type="EMBL" id="KQ767877">
    <property type="protein sequence ID" value="OAD53263.1"/>
    <property type="molecule type" value="Genomic_DNA"/>
</dbReference>
<evidence type="ECO:0000313" key="11">
    <source>
        <dbReference type="Proteomes" id="UP000250275"/>
    </source>
</evidence>
<keyword evidence="7" id="KW-0505">Motor protein</keyword>
<dbReference type="GO" id="GO:0007018">
    <property type="term" value="P:microtubule-based movement"/>
    <property type="evidence" value="ECO:0007669"/>
    <property type="project" value="InterPro"/>
</dbReference>
<evidence type="ECO:0000256" key="1">
    <source>
        <dbReference type="ARBA" id="ARBA00004245"/>
    </source>
</evidence>
<dbReference type="PANTHER" id="PTHR47969:SF15">
    <property type="entry name" value="CHROMOSOME-ASSOCIATED KINESIN KIF4A-RELATED"/>
    <property type="match status" value="1"/>
</dbReference>
<evidence type="ECO:0000256" key="2">
    <source>
        <dbReference type="ARBA" id="ARBA00022490"/>
    </source>
</evidence>
<feature type="coiled-coil region" evidence="8">
    <location>
        <begin position="428"/>
        <end position="455"/>
    </location>
</feature>
<sequence>MTDNCEHANINEKNVKIFIRILPLEEPCESCAKIDSEHKKIFIRCLQEMQPNRIAISRKSSYWCFRADEIFSDTSQEEIYRVTAKDLVSKILGGVSCVVIGYGQTGSGKSFTITGLRNNWEHRGLVVRLLSHMFAEKANRKKVSRIEYHVSFIELHGKEAKDLLSSGTDNNKVRINEREPFKDISVVCVNSEEEGLKKIFEGEFRRSITKGSTYPESHLATSVITIHVSNTSLITSWSTVAAAKIHIVETAGTGTVGRNNCSKTAMDTGLGNLMKTELEQFFSYVGNSGSSAINMIRSNNLLKVLGNTFPISTVIRFISHIRITKEDLDITLSTLRFTLKIAKLKPLRIKEDVKYRADLLVHRLQNEVSALKKELMLNDMFLHQEALVNISKSRAEQINRSILNFLNDKISDFTLFNVSQAQVLLKNIKDLYNRLTAKELEVEKLKETYENLVKSVTEVGLSERLPKGSMLSTDDQVNNRKRVKRLSQVLLEAEESKRAIGKEVGILNKSTIGLTLGPYINEINLDERLKQSKRSTMSKQILKIDSQSMMTVRQLFQSFLREELEFTKLKKKFDENKKVLATVRQRFTNMIDNYFQAKRNLDDARDKLTKYRQTRYVLELDSWDGREAICEIEKTIERDISCYQKVLANLENEVNEVQYEISTLVNRDFEMGSKLESGFCEYCKRNAFLLHYTEKSMKALLAPEKESLEIIRSKYNKFQRAMLRKTQEIEKTKKVRFD</sequence>
<evidence type="ECO:0000256" key="4">
    <source>
        <dbReference type="ARBA" id="ARBA00022840"/>
    </source>
</evidence>
<dbReference type="InterPro" id="IPR027417">
    <property type="entry name" value="P-loop_NTPase"/>
</dbReference>
<evidence type="ECO:0000313" key="10">
    <source>
        <dbReference type="EMBL" id="OAD53263.1"/>
    </source>
</evidence>
<keyword evidence="5 8" id="KW-0175">Coiled coil</keyword>